<sequence>MRIYEQAGGMFWLLFAALVMAESMRLGLGTPTNPGTGFVTFVSALCLGLLSLVHIARTTFQGAEAADDKAPPLAAVPRVLPSFIALVLYALVLPLLGYGFTTFALMFVLFWLVQPKRYVLIAVLAFISTALTQLIFQFLLKSQFPVGPWGF</sequence>
<feature type="domain" description="DUF1468" evidence="2">
    <location>
        <begin position="8"/>
        <end position="145"/>
    </location>
</feature>
<dbReference type="Proteomes" id="UP001320831">
    <property type="component" value="Unassembled WGS sequence"/>
</dbReference>
<name>A0ABT2LQE0_9HYPH</name>
<organism evidence="3 4">
    <name type="scientific">Chelativorans salis</name>
    <dbReference type="NCBI Taxonomy" id="2978478"/>
    <lineage>
        <taxon>Bacteria</taxon>
        <taxon>Pseudomonadati</taxon>
        <taxon>Pseudomonadota</taxon>
        <taxon>Alphaproteobacteria</taxon>
        <taxon>Hyphomicrobiales</taxon>
        <taxon>Phyllobacteriaceae</taxon>
        <taxon>Chelativorans</taxon>
    </lineage>
</organism>
<gene>
    <name evidence="3" type="ORF">N5A92_16900</name>
</gene>
<proteinExistence type="predicted"/>
<evidence type="ECO:0000259" key="2">
    <source>
        <dbReference type="Pfam" id="PF07331"/>
    </source>
</evidence>
<protein>
    <submittedName>
        <fullName evidence="3">Tripartite tricarboxylate transporter TctB family protein</fullName>
    </submittedName>
</protein>
<keyword evidence="1" id="KW-0472">Membrane</keyword>
<feature type="transmembrane region" description="Helical" evidence="1">
    <location>
        <begin position="86"/>
        <end position="112"/>
    </location>
</feature>
<dbReference type="InterPro" id="IPR009936">
    <property type="entry name" value="DUF1468"/>
</dbReference>
<keyword evidence="1" id="KW-0812">Transmembrane</keyword>
<comment type="caution">
    <text evidence="3">The sequence shown here is derived from an EMBL/GenBank/DDBJ whole genome shotgun (WGS) entry which is preliminary data.</text>
</comment>
<dbReference type="EMBL" id="JAOCZP010000005">
    <property type="protein sequence ID" value="MCT7376712.1"/>
    <property type="molecule type" value="Genomic_DNA"/>
</dbReference>
<accession>A0ABT2LQE0</accession>
<dbReference type="Pfam" id="PF07331">
    <property type="entry name" value="TctB"/>
    <property type="match status" value="1"/>
</dbReference>
<evidence type="ECO:0000313" key="4">
    <source>
        <dbReference type="Proteomes" id="UP001320831"/>
    </source>
</evidence>
<reference evidence="3 4" key="1">
    <citation type="submission" date="2022-09" db="EMBL/GenBank/DDBJ databases">
        <title>Chelativorans salina sp. nov., a novel slightly halophilic bacterium isolated from a saline lake sediment enrichment.</title>
        <authorList>
            <person name="Gao L."/>
            <person name="Fang B.-Z."/>
            <person name="Li W.-J."/>
        </authorList>
    </citation>
    <scope>NUCLEOTIDE SEQUENCE [LARGE SCALE GENOMIC DNA]</scope>
    <source>
        <strain evidence="3 4">EGI FJ00035</strain>
    </source>
</reference>
<dbReference type="RefSeq" id="WP_260904867.1">
    <property type="nucleotide sequence ID" value="NZ_JAOCZP010000005.1"/>
</dbReference>
<evidence type="ECO:0000256" key="1">
    <source>
        <dbReference type="SAM" id="Phobius"/>
    </source>
</evidence>
<evidence type="ECO:0000313" key="3">
    <source>
        <dbReference type="EMBL" id="MCT7376712.1"/>
    </source>
</evidence>
<feature type="transmembrane region" description="Helical" evidence="1">
    <location>
        <begin position="118"/>
        <end position="140"/>
    </location>
</feature>
<keyword evidence="1" id="KW-1133">Transmembrane helix</keyword>
<keyword evidence="4" id="KW-1185">Reference proteome</keyword>
<feature type="transmembrane region" description="Helical" evidence="1">
    <location>
        <begin position="37"/>
        <end position="56"/>
    </location>
</feature>